<gene>
    <name evidence="2" type="ORF">ENQ76_14115</name>
</gene>
<evidence type="ECO:0008006" key="3">
    <source>
        <dbReference type="Google" id="ProtNLM"/>
    </source>
</evidence>
<dbReference type="Pfam" id="PF07642">
    <property type="entry name" value="BBP2"/>
    <property type="match status" value="1"/>
</dbReference>
<dbReference type="EMBL" id="DSOK01000388">
    <property type="protein sequence ID" value="HEN16592.1"/>
    <property type="molecule type" value="Genomic_DNA"/>
</dbReference>
<accession>A0A7C2P2H2</accession>
<keyword evidence="1" id="KW-0732">Signal</keyword>
<reference evidence="2" key="1">
    <citation type="journal article" date="2020" name="mSystems">
        <title>Genome- and Community-Level Interaction Insights into Carbon Utilization and Element Cycling Functions of Hydrothermarchaeota in Hydrothermal Sediment.</title>
        <authorList>
            <person name="Zhou Z."/>
            <person name="Liu Y."/>
            <person name="Xu W."/>
            <person name="Pan J."/>
            <person name="Luo Z.H."/>
            <person name="Li M."/>
        </authorList>
    </citation>
    <scope>NUCLEOTIDE SEQUENCE [LARGE SCALE GENOMIC DNA]</scope>
    <source>
        <strain evidence="2">SpSt-339</strain>
    </source>
</reference>
<dbReference type="InterPro" id="IPR011486">
    <property type="entry name" value="BBP2"/>
</dbReference>
<protein>
    <recommendedName>
        <fullName evidence="3">Porin</fullName>
    </recommendedName>
</protein>
<feature type="chain" id="PRO_5027692288" description="Porin" evidence="1">
    <location>
        <begin position="35"/>
        <end position="480"/>
    </location>
</feature>
<evidence type="ECO:0000256" key="1">
    <source>
        <dbReference type="SAM" id="SignalP"/>
    </source>
</evidence>
<dbReference type="AlphaFoldDB" id="A0A7C2P2H2"/>
<proteinExistence type="predicted"/>
<comment type="caution">
    <text evidence="2">The sequence shown here is derived from an EMBL/GenBank/DDBJ whole genome shotgun (WGS) entry which is preliminary data.</text>
</comment>
<evidence type="ECO:0000313" key="2">
    <source>
        <dbReference type="EMBL" id="HEN16592.1"/>
    </source>
</evidence>
<feature type="signal peptide" evidence="1">
    <location>
        <begin position="1"/>
        <end position="34"/>
    </location>
</feature>
<organism evidence="2">
    <name type="scientific">Schlesneria paludicola</name>
    <dbReference type="NCBI Taxonomy" id="360056"/>
    <lineage>
        <taxon>Bacteria</taxon>
        <taxon>Pseudomonadati</taxon>
        <taxon>Planctomycetota</taxon>
        <taxon>Planctomycetia</taxon>
        <taxon>Planctomycetales</taxon>
        <taxon>Planctomycetaceae</taxon>
        <taxon>Schlesneria</taxon>
    </lineage>
</organism>
<sequence>MQNSRRVRFTGILGAGASMVLGTAGMLVSSALFAAEACTPAGCTPTSPTCQQCDQVFSDAAEKLKNLNPGCCPAPACAAPSACADVCNPDAVFNAGCNGGCGGKSNGELGDPWTLQSLFANPCKPDKGWQIGGWTSFGYRNNPDGSFAGNAQVLDDRQEWDRFALDQQYFYIGKTANGNDGVGFGFRMDMIYGLDGNEAQSFGNNPGEFDFLNGWDHGSYEWAMPQLYGEVAVGNHTAKIGHFYTLLGYEVIPATGNFFSSRQLTFYNSEPFTHTGVLVASKVSDRLTLHNGWVLGMDTGFDQLGGGNAYHGGFIFQATEATSLTYMAVFGDLGWRGNGAINSVVMSHQWTDRIQTVHQFDVFSSDLELAKPLGPFGFLQADVPANFAIDGIARNSIGLINYAFYEFNDRLKAGVRQEWYKADSVSYYTLTYGVNVKPHANVIVRPEVRHMWSPGNDLVYGDGEDLYNQTVFGVDAIVTY</sequence>
<name>A0A7C2P2H2_9PLAN</name>